<feature type="region of interest" description="Disordered" evidence="9">
    <location>
        <begin position="152"/>
        <end position="185"/>
    </location>
</feature>
<reference evidence="11" key="2">
    <citation type="journal article" date="2013" name="Nat. Commun.">
        <title>Genome of the Chinese tree shrew.</title>
        <authorList>
            <person name="Fan Y."/>
            <person name="Huang Z.Y."/>
            <person name="Cao C.C."/>
            <person name="Chen C.S."/>
            <person name="Chen Y.X."/>
            <person name="Fan D.D."/>
            <person name="He J."/>
            <person name="Hou H.L."/>
            <person name="Hu L."/>
            <person name="Hu X.T."/>
            <person name="Jiang X.T."/>
            <person name="Lai R."/>
            <person name="Lang Y.S."/>
            <person name="Liang B."/>
            <person name="Liao S.G."/>
            <person name="Mu D."/>
            <person name="Ma Y.Y."/>
            <person name="Niu Y.Y."/>
            <person name="Sun X.Q."/>
            <person name="Xia J.Q."/>
            <person name="Xiao J."/>
            <person name="Xiong Z.Q."/>
            <person name="Xu L."/>
            <person name="Yang L."/>
            <person name="Zhang Y."/>
            <person name="Zhao W."/>
            <person name="Zhao X.D."/>
            <person name="Zheng Y.T."/>
            <person name="Zhou J.M."/>
            <person name="Zhu Y.B."/>
            <person name="Zhang G.J."/>
            <person name="Wang J."/>
            <person name="Yao Y.G."/>
        </authorList>
    </citation>
    <scope>NUCLEOTIDE SEQUENCE [LARGE SCALE GENOMIC DNA]</scope>
</reference>
<evidence type="ECO:0000256" key="9">
    <source>
        <dbReference type="SAM" id="MobiDB-lite"/>
    </source>
</evidence>
<keyword evidence="5" id="KW-0221">Differentiation</keyword>
<reference evidence="11" key="1">
    <citation type="submission" date="2012-07" db="EMBL/GenBank/DDBJ databases">
        <title>Genome of the Chinese tree shrew, a rising model animal genetically related to primates.</title>
        <authorList>
            <person name="Zhang G."/>
            <person name="Fan Y."/>
            <person name="Yao Y."/>
            <person name="Huang Z."/>
        </authorList>
    </citation>
    <scope>NUCLEOTIDE SEQUENCE [LARGE SCALE GENOMIC DNA]</scope>
</reference>
<dbReference type="EMBL" id="KB320750">
    <property type="protein sequence ID" value="ELW64255.1"/>
    <property type="molecule type" value="Genomic_DNA"/>
</dbReference>
<sequence length="216" mass="24114">MYDLIHKLHINRRWSPPNHRDPCMIFDEVSTTTSPGIKVNSDVFENNTVYLVRIPVTSNVSSVVLRALDKNNNSVGFWQGADMTCNSSFLYHVQYLHNTFFEANWKAFNVKNITEVELQAFNVYLNKTATFSSVKLKNARMVTTTASMTSTTTIPKTSATSTPKTSATSTPKTSNTSPTKTPTLSTTRSMANRVFSSPITDAIHILIAFLTCKLLF</sequence>
<dbReference type="FunCoup" id="L9KMR7">
    <property type="interactions" value="2"/>
</dbReference>
<keyword evidence="6" id="KW-0472">Membrane</keyword>
<dbReference type="GO" id="GO:0001953">
    <property type="term" value="P:negative regulation of cell-matrix adhesion"/>
    <property type="evidence" value="ECO:0007669"/>
    <property type="project" value="TreeGrafter"/>
</dbReference>
<comment type="function">
    <text evidence="8">Modulates leading keratinocyte migration and cellular adhesion to matrix proteins during a wound-healing response and promotes wound repair. May play a role during trichilemmal differentiation of the hair follicle.</text>
</comment>
<dbReference type="GO" id="GO:0030154">
    <property type="term" value="P:cell differentiation"/>
    <property type="evidence" value="ECO:0007669"/>
    <property type="project" value="UniProtKB-KW"/>
</dbReference>
<dbReference type="GO" id="GO:0035313">
    <property type="term" value="P:wound healing, spreading of epidermal cells"/>
    <property type="evidence" value="ECO:0007669"/>
    <property type="project" value="TreeGrafter"/>
</dbReference>
<dbReference type="GO" id="GO:0016324">
    <property type="term" value="C:apical plasma membrane"/>
    <property type="evidence" value="ECO:0007669"/>
    <property type="project" value="UniProtKB-SubCell"/>
</dbReference>
<name>L9KMR7_TUPCH</name>
<gene>
    <name evidence="10" type="ORF">TREES_T100013194</name>
</gene>
<dbReference type="eggNOG" id="ENOG502RTZP">
    <property type="taxonomic scope" value="Eukaryota"/>
</dbReference>
<dbReference type="AlphaFoldDB" id="L9KMR7"/>
<evidence type="ECO:0000256" key="2">
    <source>
        <dbReference type="ARBA" id="ARBA00014036"/>
    </source>
</evidence>
<comment type="subcellular location">
    <subcellularLocation>
        <location evidence="1">Apical cell membrane</location>
    </subcellularLocation>
</comment>
<dbReference type="GO" id="GO:0030335">
    <property type="term" value="P:positive regulation of cell migration"/>
    <property type="evidence" value="ECO:0007669"/>
    <property type="project" value="TreeGrafter"/>
</dbReference>
<evidence type="ECO:0000256" key="3">
    <source>
        <dbReference type="ARBA" id="ARBA00022475"/>
    </source>
</evidence>
<evidence type="ECO:0000256" key="5">
    <source>
        <dbReference type="ARBA" id="ARBA00022782"/>
    </source>
</evidence>
<evidence type="ECO:0000256" key="6">
    <source>
        <dbReference type="ARBA" id="ARBA00023136"/>
    </source>
</evidence>
<dbReference type="InterPro" id="IPR026184">
    <property type="entry name" value="PLET1"/>
</dbReference>
<evidence type="ECO:0000256" key="1">
    <source>
        <dbReference type="ARBA" id="ARBA00004221"/>
    </source>
</evidence>
<protein>
    <recommendedName>
        <fullName evidence="2">Placenta-expressed transcript 1 protein</fullName>
    </recommendedName>
</protein>
<keyword evidence="3" id="KW-1003">Cell membrane</keyword>
<evidence type="ECO:0000313" key="10">
    <source>
        <dbReference type="EMBL" id="ELW64255.1"/>
    </source>
</evidence>
<dbReference type="InParanoid" id="L9KMR7"/>
<evidence type="ECO:0000313" key="11">
    <source>
        <dbReference type="Proteomes" id="UP000011518"/>
    </source>
</evidence>
<keyword evidence="7" id="KW-0325">Glycoprotein</keyword>
<dbReference type="GO" id="GO:0009897">
    <property type="term" value="C:external side of plasma membrane"/>
    <property type="evidence" value="ECO:0007669"/>
    <property type="project" value="TreeGrafter"/>
</dbReference>
<evidence type="ECO:0000256" key="4">
    <source>
        <dbReference type="ARBA" id="ARBA00022729"/>
    </source>
</evidence>
<dbReference type="Proteomes" id="UP000011518">
    <property type="component" value="Unassembled WGS sequence"/>
</dbReference>
<evidence type="ECO:0000256" key="8">
    <source>
        <dbReference type="ARBA" id="ARBA00024756"/>
    </source>
</evidence>
<dbReference type="PANTHER" id="PTHR22527:SF2">
    <property type="entry name" value="PLACENTA-EXPRESSED TRANSCRIPT 1 PROTEIN"/>
    <property type="match status" value="1"/>
</dbReference>
<evidence type="ECO:0000256" key="7">
    <source>
        <dbReference type="ARBA" id="ARBA00023180"/>
    </source>
</evidence>
<accession>L9KMR7</accession>
<keyword evidence="11" id="KW-1185">Reference proteome</keyword>
<dbReference type="PANTHER" id="PTHR22527">
    <property type="entry name" value="PLACENTA-EXPRESSED TRANSCRIPT 1 PROTEIN"/>
    <property type="match status" value="1"/>
</dbReference>
<keyword evidence="4" id="KW-0732">Signal</keyword>
<proteinExistence type="predicted"/>
<organism evidence="10 11">
    <name type="scientific">Tupaia chinensis</name>
    <name type="common">Chinese tree shrew</name>
    <name type="synonym">Tupaia belangeri chinensis</name>
    <dbReference type="NCBI Taxonomy" id="246437"/>
    <lineage>
        <taxon>Eukaryota</taxon>
        <taxon>Metazoa</taxon>
        <taxon>Chordata</taxon>
        <taxon>Craniata</taxon>
        <taxon>Vertebrata</taxon>
        <taxon>Euteleostomi</taxon>
        <taxon>Mammalia</taxon>
        <taxon>Eutheria</taxon>
        <taxon>Euarchontoglires</taxon>
        <taxon>Scandentia</taxon>
        <taxon>Tupaiidae</taxon>
        <taxon>Tupaia</taxon>
    </lineage>
</organism>